<dbReference type="AlphaFoldDB" id="A0A086J9B5"/>
<protein>
    <submittedName>
        <fullName evidence="2">Uncharacterized protein</fullName>
    </submittedName>
</protein>
<dbReference type="EMBL" id="AEYI02002304">
    <property type="protein sequence ID" value="KFG28733.1"/>
    <property type="molecule type" value="Genomic_DNA"/>
</dbReference>
<dbReference type="OrthoDB" id="354727at2759"/>
<organism evidence="2 3">
    <name type="scientific">Toxoplasma gondii p89</name>
    <dbReference type="NCBI Taxonomy" id="943119"/>
    <lineage>
        <taxon>Eukaryota</taxon>
        <taxon>Sar</taxon>
        <taxon>Alveolata</taxon>
        <taxon>Apicomplexa</taxon>
        <taxon>Conoidasida</taxon>
        <taxon>Coccidia</taxon>
        <taxon>Eucoccidiorida</taxon>
        <taxon>Eimeriorina</taxon>
        <taxon>Sarcocystidae</taxon>
        <taxon>Toxoplasma</taxon>
    </lineage>
</organism>
<feature type="region of interest" description="Disordered" evidence="1">
    <location>
        <begin position="116"/>
        <end position="387"/>
    </location>
</feature>
<comment type="caution">
    <text evidence="2">The sequence shown here is derived from an EMBL/GenBank/DDBJ whole genome shotgun (WGS) entry which is preliminary data.</text>
</comment>
<feature type="region of interest" description="Disordered" evidence="1">
    <location>
        <begin position="478"/>
        <end position="512"/>
    </location>
</feature>
<dbReference type="VEuPathDB" id="ToxoDB:TGP89_299670"/>
<evidence type="ECO:0000313" key="2">
    <source>
        <dbReference type="EMBL" id="KFG28733.1"/>
    </source>
</evidence>
<dbReference type="Proteomes" id="UP000028828">
    <property type="component" value="Unassembled WGS sequence"/>
</dbReference>
<feature type="region of interest" description="Disordered" evidence="1">
    <location>
        <begin position="1"/>
        <end position="94"/>
    </location>
</feature>
<feature type="compositionally biased region" description="Polar residues" evidence="1">
    <location>
        <begin position="368"/>
        <end position="382"/>
    </location>
</feature>
<feature type="compositionally biased region" description="Basic and acidic residues" evidence="1">
    <location>
        <begin position="292"/>
        <end position="302"/>
    </location>
</feature>
<feature type="compositionally biased region" description="Low complexity" evidence="1">
    <location>
        <begin position="224"/>
        <end position="238"/>
    </location>
</feature>
<evidence type="ECO:0000313" key="3">
    <source>
        <dbReference type="Proteomes" id="UP000028828"/>
    </source>
</evidence>
<feature type="compositionally biased region" description="Gly residues" evidence="1">
    <location>
        <begin position="78"/>
        <end position="88"/>
    </location>
</feature>
<reference evidence="2 3" key="1">
    <citation type="submission" date="2014-03" db="EMBL/GenBank/DDBJ databases">
        <authorList>
            <person name="Sibley D."/>
            <person name="Venepally P."/>
            <person name="Karamycheva S."/>
            <person name="Hadjithomas M."/>
            <person name="Khan A."/>
            <person name="Brunk B."/>
            <person name="Roos D."/>
            <person name="Caler E."/>
            <person name="Lorenzi H."/>
        </authorList>
    </citation>
    <scope>NUCLEOTIDE SEQUENCE [LARGE SCALE GENOMIC DNA]</scope>
    <source>
        <strain evidence="3">p89</strain>
    </source>
</reference>
<feature type="compositionally biased region" description="Basic and acidic residues" evidence="1">
    <location>
        <begin position="35"/>
        <end position="49"/>
    </location>
</feature>
<accession>A0A086J9B5</accession>
<gene>
    <name evidence="2" type="ORF">TGP89_299670</name>
</gene>
<name>A0A086J9B5_TOXGO</name>
<proteinExistence type="predicted"/>
<feature type="compositionally biased region" description="Basic and acidic residues" evidence="1">
    <location>
        <begin position="268"/>
        <end position="282"/>
    </location>
</feature>
<feature type="compositionally biased region" description="Polar residues" evidence="1">
    <location>
        <begin position="250"/>
        <end position="259"/>
    </location>
</feature>
<feature type="compositionally biased region" description="Polar residues" evidence="1">
    <location>
        <begin position="482"/>
        <end position="503"/>
    </location>
</feature>
<sequence length="592" mass="65616">MKAGRSACTRDPLSLFPRLLRRRPMDVSNFSRSSRPGDERRGGDKDGRREHRSRMSWTEETQERFCKSLQAKQSRGRTGLGYGSGGGATSSAPAGTDLKEFFVRGLESVYEQAALENRTEVERKRARDEGRRCEARSRRSQNHSFSGRGPRRSASTSTSTERFESGRKRYRRETKRGRDSSGSEARGRRRCRSRGSSVETLTRSPGGRSPSLEKIRAARDRSSLGRSGTSRSSRSLSSSRRRRTRESKHLQSIQGSRWKSSGYLARASEQRETVSRSPEARRVQNCSGVTENVHHGDSSSKHRDTRRSSSPNSYGESRRCSNMPVPAGASNAPPQSAARTRDFDKGNRVAHVQTSSNDEPDFERHYSVATSTRHTSQSQSPSGDPATHALRERVRERLKAAESAWRSSNLGTDKCPKTGREGWLATVKAMIDEESKEAADDSKWDTMISKQEEREDRIKIQALIDQEDETVFSSFLEKRRQGNQQRSDLNQASSEVTMATRHQSASTGSSSGVAAEASHLEAIFGAGSIQASIPKQAVDPIPSSESSRCQVTATVAGVNGVALLADSVLMQSGHTGAAWKRRRQLSQRTYVP</sequence>
<feature type="compositionally biased region" description="Basic and acidic residues" evidence="1">
    <location>
        <begin position="117"/>
        <end position="137"/>
    </location>
</feature>
<feature type="compositionally biased region" description="Basic and acidic residues" evidence="1">
    <location>
        <begin position="211"/>
        <end position="223"/>
    </location>
</feature>
<evidence type="ECO:0000256" key="1">
    <source>
        <dbReference type="SAM" id="MobiDB-lite"/>
    </source>
</evidence>
<feature type="compositionally biased region" description="Low complexity" evidence="1">
    <location>
        <begin position="146"/>
        <end position="160"/>
    </location>
</feature>